<dbReference type="Pfam" id="PF07714">
    <property type="entry name" value="PK_Tyr_Ser-Thr"/>
    <property type="match status" value="1"/>
</dbReference>
<dbReference type="Pfam" id="PF08276">
    <property type="entry name" value="PAN_2"/>
    <property type="match status" value="1"/>
</dbReference>
<dbReference type="Gene3D" id="1.10.510.10">
    <property type="entry name" value="Transferase(Phosphotransferase) domain 1"/>
    <property type="match status" value="1"/>
</dbReference>
<reference evidence="19 20" key="1">
    <citation type="journal article" date="2023" name="G3 (Bethesda)">
        <title>A haplotype-resolved chromosome-scale genome for Quercus rubra L. provides insights into the genetics of adaptive traits for red oak species.</title>
        <authorList>
            <person name="Kapoor B."/>
            <person name="Jenkins J."/>
            <person name="Schmutz J."/>
            <person name="Zhebentyayeva T."/>
            <person name="Kuelheim C."/>
            <person name="Coggeshall M."/>
            <person name="Heim C."/>
            <person name="Lasky J.R."/>
            <person name="Leites L."/>
            <person name="Islam-Faridi N."/>
            <person name="Romero-Severson J."/>
            <person name="DeLeo V.L."/>
            <person name="Lucas S.M."/>
            <person name="Lazic D."/>
            <person name="Gailing O."/>
            <person name="Carlson J."/>
            <person name="Staton M."/>
        </authorList>
    </citation>
    <scope>NUCLEOTIDE SEQUENCE [LARGE SCALE GENOMIC DNA]</scope>
    <source>
        <strain evidence="19">Pseudo-F2</strain>
    </source>
</reference>
<accession>A0AAN7DSZ5</accession>
<dbReference type="InterPro" id="IPR000719">
    <property type="entry name" value="Prot_kinase_dom"/>
</dbReference>
<feature type="chain" id="PRO_5042869094" description="Receptor-like serine/threonine-protein kinase" evidence="16">
    <location>
        <begin position="25"/>
        <end position="723"/>
    </location>
</feature>
<dbReference type="Proteomes" id="UP001324115">
    <property type="component" value="Unassembled WGS sequence"/>
</dbReference>
<keyword evidence="7 13" id="KW-0418">Kinase</keyword>
<evidence type="ECO:0000259" key="17">
    <source>
        <dbReference type="PROSITE" id="PS50011"/>
    </source>
</evidence>
<dbReference type="AlphaFoldDB" id="A0AAN7DSZ5"/>
<dbReference type="InterPro" id="IPR003609">
    <property type="entry name" value="Pan_app"/>
</dbReference>
<dbReference type="PROSITE" id="PS00108">
    <property type="entry name" value="PROTEIN_KINASE_ST"/>
    <property type="match status" value="1"/>
</dbReference>
<dbReference type="FunFam" id="1.10.510.10:FF:000060">
    <property type="entry name" value="G-type lectin S-receptor-like serine/threonine-protein kinase"/>
    <property type="match status" value="1"/>
</dbReference>
<keyword evidence="9" id="KW-1015">Disulfide bond</keyword>
<dbReference type="SUPFAM" id="SSF51110">
    <property type="entry name" value="alpha-D-mannose-specific plant lectins"/>
    <property type="match status" value="1"/>
</dbReference>
<dbReference type="Pfam" id="PF01453">
    <property type="entry name" value="B_lectin"/>
    <property type="match status" value="1"/>
</dbReference>
<feature type="region of interest" description="Disordered" evidence="14">
    <location>
        <begin position="388"/>
        <end position="416"/>
    </location>
</feature>
<evidence type="ECO:0000256" key="9">
    <source>
        <dbReference type="ARBA" id="ARBA00023157"/>
    </source>
</evidence>
<evidence type="ECO:0000256" key="1">
    <source>
        <dbReference type="ARBA" id="ARBA00004251"/>
    </source>
</evidence>
<evidence type="ECO:0000256" key="12">
    <source>
        <dbReference type="ARBA" id="ARBA00048679"/>
    </source>
</evidence>
<dbReference type="CDD" id="cd01098">
    <property type="entry name" value="PAN_AP_plant"/>
    <property type="match status" value="1"/>
</dbReference>
<dbReference type="SUPFAM" id="SSF56112">
    <property type="entry name" value="Protein kinase-like (PK-like)"/>
    <property type="match status" value="1"/>
</dbReference>
<feature type="domain" description="Apple" evidence="18">
    <location>
        <begin position="298"/>
        <end position="383"/>
    </location>
</feature>
<name>A0AAN7DSZ5_QUERU</name>
<comment type="catalytic activity">
    <reaction evidence="12 13">
        <text>L-seryl-[protein] + ATP = O-phospho-L-seryl-[protein] + ADP + H(+)</text>
        <dbReference type="Rhea" id="RHEA:17989"/>
        <dbReference type="Rhea" id="RHEA-COMP:9863"/>
        <dbReference type="Rhea" id="RHEA-COMP:11604"/>
        <dbReference type="ChEBI" id="CHEBI:15378"/>
        <dbReference type="ChEBI" id="CHEBI:29999"/>
        <dbReference type="ChEBI" id="CHEBI:30616"/>
        <dbReference type="ChEBI" id="CHEBI:83421"/>
        <dbReference type="ChEBI" id="CHEBI:456216"/>
        <dbReference type="EC" id="2.7.11.1"/>
    </reaction>
</comment>
<proteinExistence type="inferred from homology"/>
<comment type="similarity">
    <text evidence="13">Belongs to the protein kinase superfamily. Ser/Thr protein kinase family.</text>
</comment>
<dbReference type="SMART" id="SM00108">
    <property type="entry name" value="B_lectin"/>
    <property type="match status" value="1"/>
</dbReference>
<feature type="signal peptide" evidence="16">
    <location>
        <begin position="1"/>
        <end position="24"/>
    </location>
</feature>
<evidence type="ECO:0000256" key="14">
    <source>
        <dbReference type="SAM" id="MobiDB-lite"/>
    </source>
</evidence>
<dbReference type="EMBL" id="JAXUIC010000550">
    <property type="protein sequence ID" value="KAK4539072.1"/>
    <property type="molecule type" value="Genomic_DNA"/>
</dbReference>
<keyword evidence="20" id="KW-1185">Reference proteome</keyword>
<dbReference type="Gene3D" id="2.90.10.10">
    <property type="entry name" value="Bulb-type lectin domain"/>
    <property type="match status" value="1"/>
</dbReference>
<dbReference type="InterPro" id="IPR024171">
    <property type="entry name" value="SRK-like_kinase"/>
</dbReference>
<keyword evidence="15" id="KW-1133">Transmembrane helix</keyword>
<keyword evidence="15" id="KW-0812">Transmembrane</keyword>
<dbReference type="InterPro" id="IPR036426">
    <property type="entry name" value="Bulb-type_lectin_dom_sf"/>
</dbReference>
<dbReference type="PANTHER" id="PTHR27002:SF1087">
    <property type="entry name" value="PROTEIN KINASE DOMAIN-CONTAINING PROTEIN"/>
    <property type="match status" value="1"/>
</dbReference>
<keyword evidence="8 13" id="KW-0067">ATP-binding</keyword>
<dbReference type="SMART" id="SM00220">
    <property type="entry name" value="S_TKc"/>
    <property type="match status" value="1"/>
</dbReference>
<keyword evidence="2" id="KW-1003">Cell membrane</keyword>
<dbReference type="PROSITE" id="PS50011">
    <property type="entry name" value="PROTEIN_KINASE_DOM"/>
    <property type="match status" value="1"/>
</dbReference>
<keyword evidence="4 13" id="KW-0808">Transferase</keyword>
<evidence type="ECO:0000313" key="19">
    <source>
        <dbReference type="EMBL" id="KAK4539072.1"/>
    </source>
</evidence>
<keyword evidence="15" id="KW-0472">Membrane</keyword>
<evidence type="ECO:0000256" key="16">
    <source>
        <dbReference type="SAM" id="SignalP"/>
    </source>
</evidence>
<comment type="subcellular location">
    <subcellularLocation>
        <location evidence="1">Cell membrane</location>
        <topology evidence="1">Single-pass type I membrane protein</topology>
    </subcellularLocation>
</comment>
<keyword evidence="6 13" id="KW-0547">Nucleotide-binding</keyword>
<evidence type="ECO:0000256" key="5">
    <source>
        <dbReference type="ARBA" id="ARBA00022729"/>
    </source>
</evidence>
<sequence length="723" mass="81602">MATHLTLLKFLFLLFFSSFWTSHALYIKPGGMLSSFTGPLLDSPNGRFGLDFTLWSNYTNLCVFLVSSNDTANVIWYSRQGIPSANDSDEFILENKDGALRIRRKGGIPITLCSFATNSTIATLLDSGNFVFNEVYSNGSTKRVLWQSFDHLAAMLIPGMKLGVNHKTGQNWSLTSGLTWTIPNPGSFTLEWDPKGLELVIKHRGVVHWKSGVLRDNQFENISPHQTSVYDFNVVSNGDEESFSLKYKNQSLPQTWVLSPTGQLVEDSINGDVLTAGADNCYGYNTEGRCERWSQSDCRHNGDKVDLKSGSFRNIEYDLYPRYDSTPDTNLAISDCKVKCLNNCSCVAFYYLYENATGCKFWTNISTFLAHESSRSEHLYIITPEPSNSANPNHIKPEPSNSANPNNITPKPSQSGKSKWIWIGIVIAIAFVTFSCIMCYCCLLPKRKVVLKGHNETTNEKELCNSMISNRFDDVNEFPNDGKNGSDITIFNSNQRRLLDWKKRFNIIEGIAQGLIYLHKYSRLKVIHRDLKASNILLDESMNPKISDFGMARIFKQNEVEANTNRIVGTYGYMSPEYAMEGVFSIKSDVYSFGVLMLEIVSGRKNNSFYDDEHALNLVGYAWDLWQEGKGLELVDPTIRESCVEYQVLRCIHVSLLCVEDGAIDRPTMLDMLSMLTNESTQLPLPKKPAFSIRRKSIVANIPNKEPEVYTVNDLSITDMDPR</sequence>
<protein>
    <recommendedName>
        <fullName evidence="13">Receptor-like serine/threonine-protein kinase</fullName>
        <ecNumber evidence="13">2.7.11.1</ecNumber>
    </recommendedName>
</protein>
<evidence type="ECO:0000256" key="3">
    <source>
        <dbReference type="ARBA" id="ARBA00022527"/>
    </source>
</evidence>
<evidence type="ECO:0000256" key="7">
    <source>
        <dbReference type="ARBA" id="ARBA00022777"/>
    </source>
</evidence>
<evidence type="ECO:0000259" key="18">
    <source>
        <dbReference type="PROSITE" id="PS50948"/>
    </source>
</evidence>
<dbReference type="InterPro" id="IPR008271">
    <property type="entry name" value="Ser/Thr_kinase_AS"/>
</dbReference>
<evidence type="ECO:0000256" key="8">
    <source>
        <dbReference type="ARBA" id="ARBA00022840"/>
    </source>
</evidence>
<feature type="compositionally biased region" description="Polar residues" evidence="14">
    <location>
        <begin position="399"/>
        <end position="416"/>
    </location>
</feature>
<comment type="catalytic activity">
    <reaction evidence="11 13">
        <text>L-threonyl-[protein] + ATP = O-phospho-L-threonyl-[protein] + ADP + H(+)</text>
        <dbReference type="Rhea" id="RHEA:46608"/>
        <dbReference type="Rhea" id="RHEA-COMP:11060"/>
        <dbReference type="Rhea" id="RHEA-COMP:11605"/>
        <dbReference type="ChEBI" id="CHEBI:15378"/>
        <dbReference type="ChEBI" id="CHEBI:30013"/>
        <dbReference type="ChEBI" id="CHEBI:30616"/>
        <dbReference type="ChEBI" id="CHEBI:61977"/>
        <dbReference type="ChEBI" id="CHEBI:456216"/>
        <dbReference type="EC" id="2.7.11.1"/>
    </reaction>
</comment>
<dbReference type="EC" id="2.7.11.1" evidence="13"/>
<evidence type="ECO:0000256" key="2">
    <source>
        <dbReference type="ARBA" id="ARBA00022475"/>
    </source>
</evidence>
<evidence type="ECO:0000313" key="20">
    <source>
        <dbReference type="Proteomes" id="UP001324115"/>
    </source>
</evidence>
<evidence type="ECO:0000256" key="13">
    <source>
        <dbReference type="PIRNR" id="PIRNR000641"/>
    </source>
</evidence>
<gene>
    <name evidence="19" type="ORF">RGQ29_031995</name>
</gene>
<dbReference type="PANTHER" id="PTHR27002">
    <property type="entry name" value="RECEPTOR-LIKE SERINE/THREONINE-PROTEIN KINASE SD1-8"/>
    <property type="match status" value="1"/>
</dbReference>
<organism evidence="19 20">
    <name type="scientific">Quercus rubra</name>
    <name type="common">Northern red oak</name>
    <name type="synonym">Quercus borealis</name>
    <dbReference type="NCBI Taxonomy" id="3512"/>
    <lineage>
        <taxon>Eukaryota</taxon>
        <taxon>Viridiplantae</taxon>
        <taxon>Streptophyta</taxon>
        <taxon>Embryophyta</taxon>
        <taxon>Tracheophyta</taxon>
        <taxon>Spermatophyta</taxon>
        <taxon>Magnoliopsida</taxon>
        <taxon>eudicotyledons</taxon>
        <taxon>Gunneridae</taxon>
        <taxon>Pentapetalae</taxon>
        <taxon>rosids</taxon>
        <taxon>fabids</taxon>
        <taxon>Fagales</taxon>
        <taxon>Fagaceae</taxon>
        <taxon>Quercus</taxon>
    </lineage>
</organism>
<dbReference type="GO" id="GO:0005524">
    <property type="term" value="F:ATP binding"/>
    <property type="evidence" value="ECO:0007669"/>
    <property type="project" value="UniProtKB-KW"/>
</dbReference>
<feature type="transmembrane region" description="Helical" evidence="15">
    <location>
        <begin position="420"/>
        <end position="443"/>
    </location>
</feature>
<keyword evidence="3 13" id="KW-0723">Serine/threonine-protein kinase</keyword>
<evidence type="ECO:0000256" key="10">
    <source>
        <dbReference type="ARBA" id="ARBA00023180"/>
    </source>
</evidence>
<evidence type="ECO:0000256" key="15">
    <source>
        <dbReference type="SAM" id="Phobius"/>
    </source>
</evidence>
<feature type="domain" description="Protein kinase" evidence="17">
    <location>
        <begin position="394"/>
        <end position="691"/>
    </location>
</feature>
<dbReference type="PIRSF" id="PIRSF000641">
    <property type="entry name" value="SRK"/>
    <property type="match status" value="1"/>
</dbReference>
<dbReference type="PROSITE" id="PS50948">
    <property type="entry name" value="PAN"/>
    <property type="match status" value="1"/>
</dbReference>
<dbReference type="InterPro" id="IPR011009">
    <property type="entry name" value="Kinase-like_dom_sf"/>
</dbReference>
<dbReference type="InterPro" id="IPR001480">
    <property type="entry name" value="Bulb-type_lectin_dom"/>
</dbReference>
<evidence type="ECO:0000256" key="6">
    <source>
        <dbReference type="ARBA" id="ARBA00022741"/>
    </source>
</evidence>
<keyword evidence="10" id="KW-0325">Glycoprotein</keyword>
<dbReference type="GO" id="GO:0004674">
    <property type="term" value="F:protein serine/threonine kinase activity"/>
    <property type="evidence" value="ECO:0007669"/>
    <property type="project" value="UniProtKB-KW"/>
</dbReference>
<comment type="caution">
    <text evidence="19">The sequence shown here is derived from an EMBL/GenBank/DDBJ whole genome shotgun (WGS) entry which is preliminary data.</text>
</comment>
<evidence type="ECO:0000256" key="4">
    <source>
        <dbReference type="ARBA" id="ARBA00022679"/>
    </source>
</evidence>
<keyword evidence="5 16" id="KW-0732">Signal</keyword>
<dbReference type="InterPro" id="IPR001245">
    <property type="entry name" value="Ser-Thr/Tyr_kinase_cat_dom"/>
</dbReference>
<evidence type="ECO:0000256" key="11">
    <source>
        <dbReference type="ARBA" id="ARBA00047899"/>
    </source>
</evidence>
<dbReference type="GO" id="GO:0005886">
    <property type="term" value="C:plasma membrane"/>
    <property type="evidence" value="ECO:0007669"/>
    <property type="project" value="UniProtKB-SubCell"/>
</dbReference>